<name>A0A922I132_DERFA</name>
<dbReference type="SUPFAM" id="SSF48464">
    <property type="entry name" value="ENTH/VHS domain"/>
    <property type="match status" value="1"/>
</dbReference>
<feature type="compositionally biased region" description="Basic residues" evidence="3">
    <location>
        <begin position="539"/>
        <end position="560"/>
    </location>
</feature>
<dbReference type="FunFam" id="1.25.40.90:FF:000004">
    <property type="entry name" value="splicing factor, arginine/serine-rich 15"/>
    <property type="match status" value="1"/>
</dbReference>
<dbReference type="GO" id="GO:0005634">
    <property type="term" value="C:nucleus"/>
    <property type="evidence" value="ECO:0007669"/>
    <property type="project" value="TreeGrafter"/>
</dbReference>
<dbReference type="InterPro" id="IPR008942">
    <property type="entry name" value="ENTH_VHS"/>
</dbReference>
<feature type="compositionally biased region" description="Low complexity" evidence="3">
    <location>
        <begin position="148"/>
        <end position="157"/>
    </location>
</feature>
<dbReference type="CDD" id="cd12227">
    <property type="entry name" value="RRM_SCAF4_SCAF8"/>
    <property type="match status" value="1"/>
</dbReference>
<feature type="compositionally biased region" description="Polar residues" evidence="3">
    <location>
        <begin position="450"/>
        <end position="469"/>
    </location>
</feature>
<reference evidence="6" key="1">
    <citation type="submission" date="2013-05" db="EMBL/GenBank/DDBJ databases">
        <authorList>
            <person name="Yim A.K.Y."/>
            <person name="Chan T.F."/>
            <person name="Ji K.M."/>
            <person name="Liu X.Y."/>
            <person name="Zhou J.W."/>
            <person name="Li R.Q."/>
            <person name="Yang K.Y."/>
            <person name="Li J."/>
            <person name="Li M."/>
            <person name="Law P.T.W."/>
            <person name="Wu Y.L."/>
            <person name="Cai Z.L."/>
            <person name="Qin H."/>
            <person name="Bao Y."/>
            <person name="Leung R.K.K."/>
            <person name="Ng P.K.S."/>
            <person name="Zou J."/>
            <person name="Zhong X.J."/>
            <person name="Ran P.X."/>
            <person name="Zhong N.S."/>
            <person name="Liu Z.G."/>
            <person name="Tsui S.K.W."/>
        </authorList>
    </citation>
    <scope>NUCLEOTIDE SEQUENCE</scope>
    <source>
        <strain evidence="6">Derf</strain>
        <tissue evidence="6">Whole organism</tissue>
    </source>
</reference>
<protein>
    <submittedName>
        <fullName evidence="6">Nucleic acid binding</fullName>
    </submittedName>
</protein>
<feature type="compositionally biased region" description="Polar residues" evidence="3">
    <location>
        <begin position="1022"/>
        <end position="1032"/>
    </location>
</feature>
<dbReference type="Pfam" id="PF04818">
    <property type="entry name" value="CID"/>
    <property type="match status" value="1"/>
</dbReference>
<evidence type="ECO:0000256" key="3">
    <source>
        <dbReference type="SAM" id="MobiDB-lite"/>
    </source>
</evidence>
<dbReference type="InterPro" id="IPR051485">
    <property type="entry name" value="SR-CTD_assoc_factor"/>
</dbReference>
<dbReference type="EMBL" id="ASGP02000003">
    <property type="protein sequence ID" value="KAH9516707.1"/>
    <property type="molecule type" value="Genomic_DNA"/>
</dbReference>
<feature type="compositionally biased region" description="Low complexity" evidence="3">
    <location>
        <begin position="998"/>
        <end position="1007"/>
    </location>
</feature>
<feature type="compositionally biased region" description="Basic residues" evidence="3">
    <location>
        <begin position="192"/>
        <end position="201"/>
    </location>
</feature>
<feature type="domain" description="RRM" evidence="4">
    <location>
        <begin position="601"/>
        <end position="676"/>
    </location>
</feature>
<evidence type="ECO:0000256" key="1">
    <source>
        <dbReference type="ARBA" id="ARBA00022884"/>
    </source>
</evidence>
<feature type="compositionally biased region" description="Polar residues" evidence="3">
    <location>
        <begin position="1276"/>
        <end position="1305"/>
    </location>
</feature>
<dbReference type="Proteomes" id="UP000790347">
    <property type="component" value="Unassembled WGS sequence"/>
</dbReference>
<organism evidence="6 7">
    <name type="scientific">Dermatophagoides farinae</name>
    <name type="common">American house dust mite</name>
    <dbReference type="NCBI Taxonomy" id="6954"/>
    <lineage>
        <taxon>Eukaryota</taxon>
        <taxon>Metazoa</taxon>
        <taxon>Ecdysozoa</taxon>
        <taxon>Arthropoda</taxon>
        <taxon>Chelicerata</taxon>
        <taxon>Arachnida</taxon>
        <taxon>Acari</taxon>
        <taxon>Acariformes</taxon>
        <taxon>Sarcoptiformes</taxon>
        <taxon>Astigmata</taxon>
        <taxon>Psoroptidia</taxon>
        <taxon>Analgoidea</taxon>
        <taxon>Pyroglyphidae</taxon>
        <taxon>Dermatophagoidinae</taxon>
        <taxon>Dermatophagoides</taxon>
    </lineage>
</organism>
<dbReference type="PROSITE" id="PS50102">
    <property type="entry name" value="RRM"/>
    <property type="match status" value="1"/>
</dbReference>
<dbReference type="PROSITE" id="PS51391">
    <property type="entry name" value="CID"/>
    <property type="match status" value="1"/>
</dbReference>
<dbReference type="PANTHER" id="PTHR23140:SF4">
    <property type="entry name" value="PROTEIN CBR-NRD-1"/>
    <property type="match status" value="1"/>
</dbReference>
<feature type="domain" description="CID" evidence="5">
    <location>
        <begin position="1"/>
        <end position="142"/>
    </location>
</feature>
<reference evidence="6" key="2">
    <citation type="journal article" date="2022" name="Res Sq">
        <title>Comparative Genomics Reveals Insights into the Divergent Evolution of Astigmatic Mites and Household Pest Adaptations.</title>
        <authorList>
            <person name="Xiong Q."/>
            <person name="Wan A.T.-Y."/>
            <person name="Liu X.-Y."/>
            <person name="Fung C.S.-H."/>
            <person name="Xiao X."/>
            <person name="Malainual N."/>
            <person name="Hou J."/>
            <person name="Wang L."/>
            <person name="Wang M."/>
            <person name="Yang K."/>
            <person name="Cui Y."/>
            <person name="Leung E."/>
            <person name="Nong W."/>
            <person name="Shin S.-K."/>
            <person name="Au S."/>
            <person name="Jeong K.Y."/>
            <person name="Chew F.T."/>
            <person name="Hui J."/>
            <person name="Leung T.F."/>
            <person name="Tungtrongchitr A."/>
            <person name="Zhong N."/>
            <person name="Liu Z."/>
            <person name="Tsui S."/>
        </authorList>
    </citation>
    <scope>NUCLEOTIDE SEQUENCE</scope>
    <source>
        <strain evidence="6">Derf</strain>
        <tissue evidence="6">Whole organism</tissue>
    </source>
</reference>
<feature type="compositionally biased region" description="Polar residues" evidence="3">
    <location>
        <begin position="798"/>
        <end position="814"/>
    </location>
</feature>
<dbReference type="SMART" id="SM00582">
    <property type="entry name" value="RPR"/>
    <property type="match status" value="1"/>
</dbReference>
<feature type="compositionally biased region" description="Polar residues" evidence="3">
    <location>
        <begin position="211"/>
        <end position="233"/>
    </location>
</feature>
<dbReference type="Gene3D" id="1.25.40.90">
    <property type="match status" value="1"/>
</dbReference>
<feature type="compositionally biased region" description="Basic and acidic residues" evidence="3">
    <location>
        <begin position="529"/>
        <end position="538"/>
    </location>
</feature>
<dbReference type="SMART" id="SM00360">
    <property type="entry name" value="RRM"/>
    <property type="match status" value="1"/>
</dbReference>
<feature type="region of interest" description="Disordered" evidence="3">
    <location>
        <begin position="964"/>
        <end position="1007"/>
    </location>
</feature>
<feature type="region of interest" description="Disordered" evidence="3">
    <location>
        <begin position="298"/>
        <end position="342"/>
    </location>
</feature>
<proteinExistence type="predicted"/>
<keyword evidence="1 2" id="KW-0694">RNA-binding</keyword>
<feature type="region of interest" description="Disordered" evidence="3">
    <location>
        <begin position="1022"/>
        <end position="1053"/>
    </location>
</feature>
<feature type="region of interest" description="Disordered" evidence="3">
    <location>
        <begin position="1079"/>
        <end position="1259"/>
    </location>
</feature>
<dbReference type="GO" id="GO:0003723">
    <property type="term" value="F:RNA binding"/>
    <property type="evidence" value="ECO:0007669"/>
    <property type="project" value="UniProtKB-UniRule"/>
</dbReference>
<evidence type="ECO:0000259" key="4">
    <source>
        <dbReference type="PROSITE" id="PS50102"/>
    </source>
</evidence>
<dbReference type="CDD" id="cd16983">
    <property type="entry name" value="CID_SCAF8_like"/>
    <property type="match status" value="1"/>
</dbReference>
<comment type="caution">
    <text evidence="6">The sequence shown here is derived from an EMBL/GenBank/DDBJ whole genome shotgun (WGS) entry which is preliminary data.</text>
</comment>
<evidence type="ECO:0000259" key="5">
    <source>
        <dbReference type="PROSITE" id="PS51391"/>
    </source>
</evidence>
<feature type="region of interest" description="Disordered" evidence="3">
    <location>
        <begin position="148"/>
        <end position="234"/>
    </location>
</feature>
<feature type="region of interest" description="Disordered" evidence="3">
    <location>
        <begin position="481"/>
        <end position="593"/>
    </location>
</feature>
<feature type="compositionally biased region" description="Pro residues" evidence="3">
    <location>
        <begin position="838"/>
        <end position="851"/>
    </location>
</feature>
<sequence length="1305" mass="147142">MEIIQRFNASLSSLYDDKLPVSKAKISEITKAAITGIRVYKHIVQSVERFIHKCRPEYKLPALYVIDSIVRHSQHEFRNSKERDVYGQRFNRNLGQTFQNLFSTCLPEDKPKIVRVLNLWQKNNVFSPDVIQPLLDLANPNTSLLQTSSSTISSETTNIHHHESSNTFLGQQKQQQHQQQTSSTTSSSSSSHQHHRSHKRFSNNLDLDLSPKTNDGNDSQKSQMLQNQDQNKASYDRMFSEASAAFHAVRQLANKCENQNSTSSNADQALASQLQQLASCLSQLQQDHTVKTLNSVDGLNETNFDVDPELDLDDNDDDDDDDISTPTEAEPPYPKPSKLSKKFIPNEKTLNTFAGLMQIIRQQSINKTSGEESITTSTGNNGEIQHHFHHYHDDGNSAQDTIFQKFFKSSAVTSASAVAAQTQQQAASSSMLLPNHVNLQSSSSDLLNSYHYQNQGDHTESLTESSAQLNENQQPLATNSLNNEFQQSSSKLRASFRSSRSPSNDRNHGRDRHHRDRDRHRSSRYRRSSSRDDQDRSERRRSRERSRSSNHRRSRSRSSSRSRDRSDQNIEREREERERQREKRRKGYPPCRKDRMTICSTTLWIGHLPKRTTSESELNDLFGEFGVIQSIDLIHSRGCAFVCMDRRQDAYKAFAKIKSQSKILNSNQVKITWAPGKGIKNKEYKDYWESDIGSSFIPHKILLEQEDIDLDQLEEGGMIDEDSIPEQLKELRRLKRQEKKEKELFIKQQQQIAAVAPTMVTGAVAVNSLIPYPAGYVAPPPPPPPPIPLLTAPTSTSFKTNPHPSPISFNNSHHQIPMPVPPPPPATALLGLSGSFPPNVPPPPPPPPPPSSLGHPNLLPPTNPVHVTGNGAQPPNFPCVNPWAPRNSYPLPVPRPPGVLSSLNHVPPPSLPLNLNQSTVKPPILENKFENSFNQQTNIEPQNSKIENNDNTHNFHEIENTAVKNSNNDNENSDGDHINDSQDTPNDNISNHSFGSDNINNNNNHINHQQNRDVHARNFNSQRFNSPITNDQFHPFSMLPEGHRYSHPPSPIRISGPIIEAPLMMNNHRFPSSPPLMLKNRDYQQNHPPPPPLAHHQPPILGGALHPRFLPPSPHYGNRYPPPGGPPMFDSPPMSLHHPPPVQGPRFNNGPRGPFPPINHHYPHHRGPPPPSNFCSGPPIPPPRMPPMLQGPREFWHPADGPMMPPYPSNNNQRHRNFRNNNNSRFQQRNQNTQQSKNNRNHNQNNNNNNNNNTNNNGYDVASQLTAKIEKIDTIIDQSNIEPTKTTDSDSNTVIESSSTAIESS</sequence>
<dbReference type="InterPro" id="IPR006569">
    <property type="entry name" value="CID_dom"/>
</dbReference>
<dbReference type="SUPFAM" id="SSF54928">
    <property type="entry name" value="RNA-binding domain, RBD"/>
    <property type="match status" value="1"/>
</dbReference>
<feature type="region of interest" description="Disordered" evidence="3">
    <location>
        <begin position="798"/>
        <end position="872"/>
    </location>
</feature>
<dbReference type="InterPro" id="IPR035979">
    <property type="entry name" value="RBD_domain_sf"/>
</dbReference>
<dbReference type="PANTHER" id="PTHR23140">
    <property type="entry name" value="RNA PROCESSING PROTEIN LD23810P"/>
    <property type="match status" value="1"/>
</dbReference>
<feature type="compositionally biased region" description="Basic residues" evidence="3">
    <location>
        <begin position="509"/>
        <end position="528"/>
    </location>
</feature>
<feature type="compositionally biased region" description="Low complexity" evidence="3">
    <location>
        <begin position="488"/>
        <end position="501"/>
    </location>
</feature>
<evidence type="ECO:0000256" key="2">
    <source>
        <dbReference type="PROSITE-ProRule" id="PRU00176"/>
    </source>
</evidence>
<feature type="compositionally biased region" description="Low complexity" evidence="3">
    <location>
        <begin position="1219"/>
        <end position="1257"/>
    </location>
</feature>
<dbReference type="Gene3D" id="3.30.70.330">
    <property type="match status" value="1"/>
</dbReference>
<dbReference type="InterPro" id="IPR000504">
    <property type="entry name" value="RRM_dom"/>
</dbReference>
<feature type="region of interest" description="Disordered" evidence="3">
    <location>
        <begin position="1274"/>
        <end position="1305"/>
    </location>
</feature>
<evidence type="ECO:0000313" key="6">
    <source>
        <dbReference type="EMBL" id="KAH9516707.1"/>
    </source>
</evidence>
<feature type="compositionally biased region" description="Acidic residues" evidence="3">
    <location>
        <begin position="304"/>
        <end position="323"/>
    </location>
</feature>
<dbReference type="InterPro" id="IPR012677">
    <property type="entry name" value="Nucleotide-bd_a/b_plait_sf"/>
</dbReference>
<evidence type="ECO:0000313" key="7">
    <source>
        <dbReference type="Proteomes" id="UP000790347"/>
    </source>
</evidence>
<feature type="compositionally biased region" description="Pro residues" evidence="3">
    <location>
        <begin position="1109"/>
        <end position="1130"/>
    </location>
</feature>
<feature type="compositionally biased region" description="Pro residues" evidence="3">
    <location>
        <begin position="1168"/>
        <end position="1186"/>
    </location>
</feature>
<feature type="compositionally biased region" description="Basic and acidic residues" evidence="3">
    <location>
        <begin position="561"/>
        <end position="581"/>
    </location>
</feature>
<dbReference type="Pfam" id="PF00076">
    <property type="entry name" value="RRM_1"/>
    <property type="match status" value="1"/>
</dbReference>
<gene>
    <name evidence="6" type="primary">nrd-1</name>
    <name evidence="6" type="ORF">DERF_007433</name>
</gene>
<feature type="compositionally biased region" description="Polar residues" evidence="3">
    <location>
        <begin position="981"/>
        <end position="997"/>
    </location>
</feature>
<feature type="region of interest" description="Disordered" evidence="3">
    <location>
        <begin position="449"/>
        <end position="469"/>
    </location>
</feature>
<keyword evidence="7" id="KW-1185">Reference proteome</keyword>
<accession>A0A922I132</accession>
<feature type="compositionally biased region" description="Low complexity" evidence="3">
    <location>
        <begin position="171"/>
        <end position="191"/>
    </location>
</feature>